<sequence length="78" mass="8503">MDQVVPGTCASLRHKGYCHPARSGMGMLIHSQGCSSESYMNPTCNRSHMQVWVGWCVGFVCTSALQCISAAQLSDTEY</sequence>
<proteinExistence type="predicted"/>
<name>A0A218V3X8_9PASE</name>
<evidence type="ECO:0000313" key="2">
    <source>
        <dbReference type="Proteomes" id="UP000197619"/>
    </source>
</evidence>
<dbReference type="AlphaFoldDB" id="A0A218V3X8"/>
<comment type="caution">
    <text evidence="1">The sequence shown here is derived from an EMBL/GenBank/DDBJ whole genome shotgun (WGS) entry which is preliminary data.</text>
</comment>
<dbReference type="Proteomes" id="UP000197619">
    <property type="component" value="Unassembled WGS sequence"/>
</dbReference>
<organism evidence="1 2">
    <name type="scientific">Lonchura striata</name>
    <name type="common">white-rumped munia</name>
    <dbReference type="NCBI Taxonomy" id="40157"/>
    <lineage>
        <taxon>Eukaryota</taxon>
        <taxon>Metazoa</taxon>
        <taxon>Chordata</taxon>
        <taxon>Craniata</taxon>
        <taxon>Vertebrata</taxon>
        <taxon>Euteleostomi</taxon>
        <taxon>Archelosauria</taxon>
        <taxon>Archosauria</taxon>
        <taxon>Dinosauria</taxon>
        <taxon>Saurischia</taxon>
        <taxon>Theropoda</taxon>
        <taxon>Coelurosauria</taxon>
        <taxon>Aves</taxon>
        <taxon>Neognathae</taxon>
        <taxon>Neoaves</taxon>
        <taxon>Telluraves</taxon>
        <taxon>Australaves</taxon>
        <taxon>Passeriformes</taxon>
        <taxon>Passeroidea</taxon>
        <taxon>Estrildidae</taxon>
        <taxon>Estrildinae</taxon>
        <taxon>Lonchura</taxon>
    </lineage>
</organism>
<dbReference type="EMBL" id="MUZQ01000054">
    <property type="protein sequence ID" value="OWK60717.1"/>
    <property type="molecule type" value="Genomic_DNA"/>
</dbReference>
<accession>A0A218V3X8</accession>
<protein>
    <submittedName>
        <fullName evidence="1">Uncharacterized protein</fullName>
    </submittedName>
</protein>
<keyword evidence="2" id="KW-1185">Reference proteome</keyword>
<reference evidence="1 2" key="1">
    <citation type="submission" date="2017-05" db="EMBL/GenBank/DDBJ databases">
        <title>Genome of assembly of the Bengalese finch, Lonchura striata domestica.</title>
        <authorList>
            <person name="Colquitt B.M."/>
            <person name="Brainard M.S."/>
        </authorList>
    </citation>
    <scope>NUCLEOTIDE SEQUENCE [LARGE SCALE GENOMIC DNA]</scope>
    <source>
        <strain evidence="1">White83orange57</strain>
    </source>
</reference>
<evidence type="ECO:0000313" key="1">
    <source>
        <dbReference type="EMBL" id="OWK60717.1"/>
    </source>
</evidence>
<gene>
    <name evidence="1" type="ORF">RLOC_00012161</name>
</gene>